<dbReference type="AlphaFoldDB" id="A0A840QF85"/>
<dbReference type="Proteomes" id="UP000584374">
    <property type="component" value="Unassembled WGS sequence"/>
</dbReference>
<dbReference type="GO" id="GO:0016874">
    <property type="term" value="F:ligase activity"/>
    <property type="evidence" value="ECO:0007669"/>
    <property type="project" value="UniProtKB-KW"/>
</dbReference>
<dbReference type="EMBL" id="JACHIW010000002">
    <property type="protein sequence ID" value="MBB5158727.1"/>
    <property type="molecule type" value="Genomic_DNA"/>
</dbReference>
<reference evidence="1 2" key="1">
    <citation type="submission" date="2020-08" db="EMBL/GenBank/DDBJ databases">
        <title>Sequencing the genomes of 1000 actinobacteria strains.</title>
        <authorList>
            <person name="Klenk H.-P."/>
        </authorList>
    </citation>
    <scope>NUCLEOTIDE SEQUENCE [LARGE SCALE GENOMIC DNA]</scope>
    <source>
        <strain evidence="1 2">DSM 45584</strain>
    </source>
</reference>
<dbReference type="InterPro" id="IPR042099">
    <property type="entry name" value="ANL_N_sf"/>
</dbReference>
<dbReference type="SUPFAM" id="SSF56801">
    <property type="entry name" value="Acetyl-CoA synthetase-like"/>
    <property type="match status" value="1"/>
</dbReference>
<accession>A0A840QF85</accession>
<proteinExistence type="predicted"/>
<evidence type="ECO:0000313" key="1">
    <source>
        <dbReference type="EMBL" id="MBB5158727.1"/>
    </source>
</evidence>
<name>A0A840QF85_9PSEU</name>
<sequence length="368" mass="41501">MSMAVEKQRWELLDPAIDPADPDEYLRAALRWHFDERTGSPFWLRRAKRLDFDPMRDVHTFADLRMFPNVVDELRTVPVEDLIPRGYGPKAPAPRVFESGGTTGAPKRAILMPDWIEAAVDRMVRGPQFAGREPGNILVFTPTGPHKIGCMYDYIVERQNTIKFCVDMDPRWVKKLVSRGLTDEVEAYVEHLLDQAEHIMSTQRVGLLVTTPPMLRACTRRPRLTELINSKVELIFWGGAHLTVDERFELQHEFFPDVRMLSRYGSLMILESAGERPGLSQDDDIIYDPRSPVVTFQVVEPATGEPVGHGQRGQVVMNHVSKGMFLPNNLERDTAIRVAGLPGQVGDSVSAPAPVDTFDGEKVIEGVY</sequence>
<organism evidence="1 2">
    <name type="scientific">Saccharopolyspora phatthalungensis</name>
    <dbReference type="NCBI Taxonomy" id="664693"/>
    <lineage>
        <taxon>Bacteria</taxon>
        <taxon>Bacillati</taxon>
        <taxon>Actinomycetota</taxon>
        <taxon>Actinomycetes</taxon>
        <taxon>Pseudonocardiales</taxon>
        <taxon>Pseudonocardiaceae</taxon>
        <taxon>Saccharopolyspora</taxon>
    </lineage>
</organism>
<comment type="caution">
    <text evidence="1">The sequence shown here is derived from an EMBL/GenBank/DDBJ whole genome shotgun (WGS) entry which is preliminary data.</text>
</comment>
<evidence type="ECO:0000313" key="2">
    <source>
        <dbReference type="Proteomes" id="UP000584374"/>
    </source>
</evidence>
<dbReference type="Gene3D" id="3.40.50.12780">
    <property type="entry name" value="N-terminal domain of ligase-like"/>
    <property type="match status" value="1"/>
</dbReference>
<protein>
    <submittedName>
        <fullName evidence="1">Phenylacetate-coenzyme A ligase PaaK-like adenylate-forming protein</fullName>
    </submittedName>
</protein>
<dbReference type="RefSeq" id="WP_246471905.1">
    <property type="nucleotide sequence ID" value="NZ_JACHIW010000002.1"/>
</dbReference>
<keyword evidence="2" id="KW-1185">Reference proteome</keyword>
<keyword evidence="1" id="KW-0436">Ligase</keyword>
<gene>
    <name evidence="1" type="ORF">BJ970_006326</name>
</gene>